<keyword evidence="2" id="KW-0132">Cell division</keyword>
<evidence type="ECO:0000256" key="1">
    <source>
        <dbReference type="ARBA" id="ARBA00022490"/>
    </source>
</evidence>
<evidence type="ECO:0000256" key="3">
    <source>
        <dbReference type="ARBA" id="ARBA00022829"/>
    </source>
</evidence>
<sequence>MTSAPFSRLEEVVLDPLFPEVDLALRAGRHVDRDDGDRYSFLVDAQELLEPFYRRYGCELTHATEGYFYLLPSGDRLGRRHLTAGEMLVGQTLALLYLDPATVQSGGVVPRAQLVARLEGLIGRQRLVVALNPRRKRYDERIAEETVRLEIDKALRALAALGFVDLQEEGGRGAAPAARAERLRVRAPVLRFAEPVRGLGDRAEALGRLVAEGKVALGDPPPAGTDEEEEEP</sequence>
<dbReference type="GO" id="GO:0005737">
    <property type="term" value="C:cytoplasm"/>
    <property type="evidence" value="ECO:0007669"/>
    <property type="project" value="InterPro"/>
</dbReference>
<reference evidence="7 8" key="1">
    <citation type="submission" date="2014-02" db="EMBL/GenBank/DDBJ databases">
        <title>The small core and large imbalanced accessory genome model reveals a collaborative survival strategy of Sorangium cellulosum strains in nature.</title>
        <authorList>
            <person name="Han K."/>
            <person name="Peng R."/>
            <person name="Blom J."/>
            <person name="Li Y.-Z."/>
        </authorList>
    </citation>
    <scope>NUCLEOTIDE SEQUENCE [LARGE SCALE GENOMIC DNA]</scope>
    <source>
        <strain evidence="7 8">So0007-03</strain>
    </source>
</reference>
<dbReference type="GO" id="GO:0051301">
    <property type="term" value="P:cell division"/>
    <property type="evidence" value="ECO:0007669"/>
    <property type="project" value="UniProtKB-KW"/>
</dbReference>
<dbReference type="GO" id="GO:0030261">
    <property type="term" value="P:chromosome condensation"/>
    <property type="evidence" value="ECO:0007669"/>
    <property type="project" value="UniProtKB-KW"/>
</dbReference>
<evidence type="ECO:0000256" key="5">
    <source>
        <dbReference type="ARBA" id="ARBA00023306"/>
    </source>
</evidence>
<organism evidence="7 8">
    <name type="scientific">Sorangium cellulosum</name>
    <name type="common">Polyangium cellulosum</name>
    <dbReference type="NCBI Taxonomy" id="56"/>
    <lineage>
        <taxon>Bacteria</taxon>
        <taxon>Pseudomonadati</taxon>
        <taxon>Myxococcota</taxon>
        <taxon>Polyangia</taxon>
        <taxon>Polyangiales</taxon>
        <taxon>Polyangiaceae</taxon>
        <taxon>Sorangium</taxon>
    </lineage>
</organism>
<evidence type="ECO:0000313" key="8">
    <source>
        <dbReference type="Proteomes" id="UP000075502"/>
    </source>
</evidence>
<gene>
    <name evidence="7" type="ORF">BE21_43895</name>
</gene>
<evidence type="ECO:0000256" key="4">
    <source>
        <dbReference type="ARBA" id="ARBA00023067"/>
    </source>
</evidence>
<keyword evidence="4" id="KW-0226">DNA condensation</keyword>
<accession>A0A150TJS9</accession>
<dbReference type="Gene3D" id="1.10.10.2250">
    <property type="match status" value="1"/>
</dbReference>
<dbReference type="AlphaFoldDB" id="A0A150TJS9"/>
<comment type="caution">
    <text evidence="7">The sequence shown here is derived from an EMBL/GenBank/DDBJ whole genome shotgun (WGS) entry which is preliminary data.</text>
</comment>
<dbReference type="Proteomes" id="UP000075502">
    <property type="component" value="Unassembled WGS sequence"/>
</dbReference>
<dbReference type="InterPro" id="IPR007385">
    <property type="entry name" value="Scp_MukE"/>
</dbReference>
<dbReference type="Pfam" id="PF04288">
    <property type="entry name" value="MukE"/>
    <property type="match status" value="1"/>
</dbReference>
<keyword evidence="3" id="KW-0159">Chromosome partition</keyword>
<dbReference type="Gene3D" id="1.10.10.2260">
    <property type="entry name" value="MukE-like family, C-terminal domain"/>
    <property type="match status" value="1"/>
</dbReference>
<name>A0A150TJS9_SORCE</name>
<proteinExistence type="predicted"/>
<evidence type="ECO:0000313" key="7">
    <source>
        <dbReference type="EMBL" id="KYG04921.1"/>
    </source>
</evidence>
<dbReference type="InterPro" id="IPR042037">
    <property type="entry name" value="MukE_C"/>
</dbReference>
<protein>
    <submittedName>
        <fullName evidence="7">Condensin subunit E</fullName>
    </submittedName>
</protein>
<keyword evidence="1" id="KW-0963">Cytoplasm</keyword>
<dbReference type="EMBL" id="JEME01002233">
    <property type="protein sequence ID" value="KYG04921.1"/>
    <property type="molecule type" value="Genomic_DNA"/>
</dbReference>
<evidence type="ECO:0000256" key="2">
    <source>
        <dbReference type="ARBA" id="ARBA00022618"/>
    </source>
</evidence>
<feature type="region of interest" description="Disordered" evidence="6">
    <location>
        <begin position="213"/>
        <end position="232"/>
    </location>
</feature>
<dbReference type="GO" id="GO:0007059">
    <property type="term" value="P:chromosome segregation"/>
    <property type="evidence" value="ECO:0007669"/>
    <property type="project" value="UniProtKB-KW"/>
</dbReference>
<evidence type="ECO:0000256" key="6">
    <source>
        <dbReference type="SAM" id="MobiDB-lite"/>
    </source>
</evidence>
<dbReference type="InterPro" id="IPR042038">
    <property type="entry name" value="MukE_N"/>
</dbReference>
<keyword evidence="5" id="KW-0131">Cell cycle</keyword>
<dbReference type="CDD" id="cd16336">
    <property type="entry name" value="MukE"/>
    <property type="match status" value="1"/>
</dbReference>